<reference evidence="4 5" key="1">
    <citation type="journal article" date="2015" name="Nature">
        <title>rRNA introns, odd ribosomes, and small enigmatic genomes across a large radiation of phyla.</title>
        <authorList>
            <person name="Brown C.T."/>
            <person name="Hug L.A."/>
            <person name="Thomas B.C."/>
            <person name="Sharon I."/>
            <person name="Castelle C.J."/>
            <person name="Singh A."/>
            <person name="Wilkins M.J."/>
            <person name="Williams K.H."/>
            <person name="Banfield J.F."/>
        </authorList>
    </citation>
    <scope>NUCLEOTIDE SEQUENCE [LARGE SCALE GENOMIC DNA]</scope>
</reference>
<dbReference type="SUPFAM" id="SSF51905">
    <property type="entry name" value="FAD/NAD(P)-binding domain"/>
    <property type="match status" value="1"/>
</dbReference>
<accession>A0A0G0EZN9</accession>
<sequence length="172" mass="18811">MFYRDKTVAVVGGKNAAVMSATMLSDIAKKVYLIYRGTELLGEPMWVDQLMARKNVEIILKTLPIGLEGENRLERIKLSQPYNGEQYVNVDGVFIEIGSEPDGLFPNMLGLKVDAKKYIKVDNTQATSLEGVWAAGDCTTASNGFRQVVTAVGEGGIAANSIFRYLSQKARA</sequence>
<organism evidence="4 5">
    <name type="scientific">candidate division WS6 bacterium GW2011_GWC2_36_7</name>
    <dbReference type="NCBI Taxonomy" id="1619091"/>
    <lineage>
        <taxon>Bacteria</taxon>
        <taxon>Candidatus Dojkabacteria</taxon>
    </lineage>
</organism>
<dbReference type="Proteomes" id="UP000034075">
    <property type="component" value="Unassembled WGS sequence"/>
</dbReference>
<evidence type="ECO:0000259" key="3">
    <source>
        <dbReference type="Pfam" id="PF07992"/>
    </source>
</evidence>
<proteinExistence type="predicted"/>
<evidence type="ECO:0000313" key="5">
    <source>
        <dbReference type="Proteomes" id="UP000034075"/>
    </source>
</evidence>
<comment type="caution">
    <text evidence="4">The sequence shown here is derived from an EMBL/GenBank/DDBJ whole genome shotgun (WGS) entry which is preliminary data.</text>
</comment>
<dbReference type="InterPro" id="IPR050097">
    <property type="entry name" value="Ferredoxin-NADP_redctase_2"/>
</dbReference>
<dbReference type="InterPro" id="IPR023753">
    <property type="entry name" value="FAD/NAD-binding_dom"/>
</dbReference>
<feature type="domain" description="FAD/NAD(P)-binding" evidence="3">
    <location>
        <begin position="6"/>
        <end position="155"/>
    </location>
</feature>
<evidence type="ECO:0000256" key="2">
    <source>
        <dbReference type="ARBA" id="ARBA00023002"/>
    </source>
</evidence>
<dbReference type="PRINTS" id="PR00368">
    <property type="entry name" value="FADPNR"/>
</dbReference>
<protein>
    <submittedName>
        <fullName evidence="4">Thioredoxin reductase (TrxB-3)</fullName>
    </submittedName>
</protein>
<dbReference type="Gene3D" id="3.50.50.60">
    <property type="entry name" value="FAD/NAD(P)-binding domain"/>
    <property type="match status" value="1"/>
</dbReference>
<evidence type="ECO:0000313" key="4">
    <source>
        <dbReference type="EMBL" id="KKQ11027.1"/>
    </source>
</evidence>
<dbReference type="EMBL" id="LBSF01000046">
    <property type="protein sequence ID" value="KKQ11027.1"/>
    <property type="molecule type" value="Genomic_DNA"/>
</dbReference>
<dbReference type="GO" id="GO:0016491">
    <property type="term" value="F:oxidoreductase activity"/>
    <property type="evidence" value="ECO:0007669"/>
    <property type="project" value="UniProtKB-KW"/>
</dbReference>
<gene>
    <name evidence="4" type="ORF">US24_C0046G0010</name>
</gene>
<keyword evidence="1" id="KW-0285">Flavoprotein</keyword>
<dbReference type="InterPro" id="IPR036188">
    <property type="entry name" value="FAD/NAD-bd_sf"/>
</dbReference>
<dbReference type="PRINTS" id="PR00469">
    <property type="entry name" value="PNDRDTASEII"/>
</dbReference>
<evidence type="ECO:0000256" key="1">
    <source>
        <dbReference type="ARBA" id="ARBA00022630"/>
    </source>
</evidence>
<dbReference type="Pfam" id="PF07992">
    <property type="entry name" value="Pyr_redox_2"/>
    <property type="match status" value="1"/>
</dbReference>
<keyword evidence="2" id="KW-0560">Oxidoreductase</keyword>
<dbReference type="AlphaFoldDB" id="A0A0G0EZN9"/>
<dbReference type="PANTHER" id="PTHR48105">
    <property type="entry name" value="THIOREDOXIN REDUCTASE 1-RELATED-RELATED"/>
    <property type="match status" value="1"/>
</dbReference>
<name>A0A0G0EZN9_9BACT</name>